<sequence>MQSIYYTAEEKTREEIEITVQKLVELTRQMNNNESNSLEVEAAIADLVHTFLLPTVQRLSERRTIRQSQLPYLKAAHEACVSQIANLDKNIA</sequence>
<accession>A0A813TP40</accession>
<dbReference type="Proteomes" id="UP000677228">
    <property type="component" value="Unassembled WGS sequence"/>
</dbReference>
<organism evidence="1 5">
    <name type="scientific">Didymodactylos carnosus</name>
    <dbReference type="NCBI Taxonomy" id="1234261"/>
    <lineage>
        <taxon>Eukaryota</taxon>
        <taxon>Metazoa</taxon>
        <taxon>Spiralia</taxon>
        <taxon>Gnathifera</taxon>
        <taxon>Rotifera</taxon>
        <taxon>Eurotatoria</taxon>
        <taxon>Bdelloidea</taxon>
        <taxon>Philodinida</taxon>
        <taxon>Philodinidae</taxon>
        <taxon>Didymodactylos</taxon>
    </lineage>
</organism>
<dbReference type="Proteomes" id="UP000681722">
    <property type="component" value="Unassembled WGS sequence"/>
</dbReference>
<dbReference type="EMBL" id="CAJOBA010001647">
    <property type="protein sequence ID" value="CAF3607189.1"/>
    <property type="molecule type" value="Genomic_DNA"/>
</dbReference>
<evidence type="ECO:0000313" key="5">
    <source>
        <dbReference type="Proteomes" id="UP000663829"/>
    </source>
</evidence>
<comment type="caution">
    <text evidence="1">The sequence shown here is derived from an EMBL/GenBank/DDBJ whole genome shotgun (WGS) entry which is preliminary data.</text>
</comment>
<evidence type="ECO:0000313" key="4">
    <source>
        <dbReference type="EMBL" id="CAF3607189.1"/>
    </source>
</evidence>
<dbReference type="Proteomes" id="UP000682733">
    <property type="component" value="Unassembled WGS sequence"/>
</dbReference>
<reference evidence="1" key="1">
    <citation type="submission" date="2021-02" db="EMBL/GenBank/DDBJ databases">
        <authorList>
            <person name="Nowell W R."/>
        </authorList>
    </citation>
    <scope>NUCLEOTIDE SEQUENCE</scope>
</reference>
<evidence type="ECO:0000313" key="3">
    <source>
        <dbReference type="EMBL" id="CAF3600440.1"/>
    </source>
</evidence>
<evidence type="ECO:0000313" key="1">
    <source>
        <dbReference type="EMBL" id="CAF0814484.1"/>
    </source>
</evidence>
<dbReference type="EMBL" id="CAJNOQ010000558">
    <property type="protein sequence ID" value="CAF0814484.1"/>
    <property type="molecule type" value="Genomic_DNA"/>
</dbReference>
<dbReference type="EMBL" id="CAJOBC010000558">
    <property type="protein sequence ID" value="CAF3600440.1"/>
    <property type="molecule type" value="Genomic_DNA"/>
</dbReference>
<dbReference type="OrthoDB" id="567787at2759"/>
<name>A0A813TP40_9BILA</name>
<protein>
    <submittedName>
        <fullName evidence="1">Uncharacterized protein</fullName>
    </submittedName>
</protein>
<dbReference type="Proteomes" id="UP000663829">
    <property type="component" value="Unassembled WGS sequence"/>
</dbReference>
<dbReference type="AlphaFoldDB" id="A0A813TP40"/>
<proteinExistence type="predicted"/>
<evidence type="ECO:0000313" key="2">
    <source>
        <dbReference type="EMBL" id="CAF0822858.1"/>
    </source>
</evidence>
<dbReference type="EMBL" id="CAJNOK010001647">
    <property type="protein sequence ID" value="CAF0822858.1"/>
    <property type="molecule type" value="Genomic_DNA"/>
</dbReference>
<gene>
    <name evidence="1" type="ORF">GPM918_LOCUS4211</name>
    <name evidence="2" type="ORF">OVA965_LOCUS5738</name>
    <name evidence="3" type="ORF">SRO942_LOCUS4211</name>
    <name evidence="4" type="ORF">TMI583_LOCUS5735</name>
</gene>
<keyword evidence="5" id="KW-1185">Reference proteome</keyword>